<dbReference type="AlphaFoldDB" id="A0A6A6TRS1"/>
<gene>
    <name evidence="1" type="ORF">K491DRAFT_584182</name>
</gene>
<reference evidence="1" key="1">
    <citation type="journal article" date="2020" name="Stud. Mycol.">
        <title>101 Dothideomycetes genomes: a test case for predicting lifestyles and emergence of pathogens.</title>
        <authorList>
            <person name="Haridas S."/>
            <person name="Albert R."/>
            <person name="Binder M."/>
            <person name="Bloem J."/>
            <person name="Labutti K."/>
            <person name="Salamov A."/>
            <person name="Andreopoulos B."/>
            <person name="Baker S."/>
            <person name="Barry K."/>
            <person name="Bills G."/>
            <person name="Bluhm B."/>
            <person name="Cannon C."/>
            <person name="Castanera R."/>
            <person name="Culley D."/>
            <person name="Daum C."/>
            <person name="Ezra D."/>
            <person name="Gonzalez J."/>
            <person name="Henrissat B."/>
            <person name="Kuo A."/>
            <person name="Liang C."/>
            <person name="Lipzen A."/>
            <person name="Lutzoni F."/>
            <person name="Magnuson J."/>
            <person name="Mondo S."/>
            <person name="Nolan M."/>
            <person name="Ohm R."/>
            <person name="Pangilinan J."/>
            <person name="Park H.-J."/>
            <person name="Ramirez L."/>
            <person name="Alfaro M."/>
            <person name="Sun H."/>
            <person name="Tritt A."/>
            <person name="Yoshinaga Y."/>
            <person name="Zwiers L.-H."/>
            <person name="Turgeon B."/>
            <person name="Goodwin S."/>
            <person name="Spatafora J."/>
            <person name="Crous P."/>
            <person name="Grigoriev I."/>
        </authorList>
    </citation>
    <scope>NUCLEOTIDE SEQUENCE</scope>
    <source>
        <strain evidence="1">CBS 122681</strain>
    </source>
</reference>
<proteinExistence type="predicted"/>
<name>A0A6A6TRS1_9PLEO</name>
<evidence type="ECO:0000313" key="1">
    <source>
        <dbReference type="EMBL" id="KAF2662745.1"/>
    </source>
</evidence>
<organism evidence="1 2">
    <name type="scientific">Lophiostoma macrostomum CBS 122681</name>
    <dbReference type="NCBI Taxonomy" id="1314788"/>
    <lineage>
        <taxon>Eukaryota</taxon>
        <taxon>Fungi</taxon>
        <taxon>Dikarya</taxon>
        <taxon>Ascomycota</taxon>
        <taxon>Pezizomycotina</taxon>
        <taxon>Dothideomycetes</taxon>
        <taxon>Pleosporomycetidae</taxon>
        <taxon>Pleosporales</taxon>
        <taxon>Lophiostomataceae</taxon>
        <taxon>Lophiostoma</taxon>
    </lineage>
</organism>
<dbReference type="EMBL" id="MU004288">
    <property type="protein sequence ID" value="KAF2662745.1"/>
    <property type="molecule type" value="Genomic_DNA"/>
</dbReference>
<protein>
    <submittedName>
        <fullName evidence="1">Uncharacterized protein</fullName>
    </submittedName>
</protein>
<keyword evidence="2" id="KW-1185">Reference proteome</keyword>
<accession>A0A6A6TRS1</accession>
<dbReference type="OrthoDB" id="2349272at2759"/>
<sequence length="224" mass="23649">MLIATGLALTNALPTTLLPRDGVSITSDLLNSINTKGSSCTGADYPDECATYATAAPAITASFSKYGVTTTGQQAALLSIMLFESDYFHYNKHHFPSPNPGQGTRNMQSLTYNQQYATALYGASAVQQASTSGGDSVLQLVLGDDASFGSAAWFFSTQCTDAVKQGLVFGDKNGWAQYLTQCVGTTDTEDRDVVWQKVNEVLKGAGSSTTTTTTTQQTDGNSCP</sequence>
<dbReference type="Proteomes" id="UP000799324">
    <property type="component" value="Unassembled WGS sequence"/>
</dbReference>
<evidence type="ECO:0000313" key="2">
    <source>
        <dbReference type="Proteomes" id="UP000799324"/>
    </source>
</evidence>